<dbReference type="STRING" id="8469.M7AYD5"/>
<dbReference type="AlphaFoldDB" id="M7AYD5"/>
<dbReference type="EMBL" id="KB549240">
    <property type="protein sequence ID" value="EMP30551.1"/>
    <property type="molecule type" value="Genomic_DNA"/>
</dbReference>
<protein>
    <submittedName>
        <fullName evidence="1">Uncharacterized protein</fullName>
    </submittedName>
</protein>
<evidence type="ECO:0000313" key="2">
    <source>
        <dbReference type="Proteomes" id="UP000031443"/>
    </source>
</evidence>
<dbReference type="Proteomes" id="UP000031443">
    <property type="component" value="Unassembled WGS sequence"/>
</dbReference>
<organism evidence="1 2">
    <name type="scientific">Chelonia mydas</name>
    <name type="common">Green sea-turtle</name>
    <name type="synonym">Chelonia agassizi</name>
    <dbReference type="NCBI Taxonomy" id="8469"/>
    <lineage>
        <taxon>Eukaryota</taxon>
        <taxon>Metazoa</taxon>
        <taxon>Chordata</taxon>
        <taxon>Craniata</taxon>
        <taxon>Vertebrata</taxon>
        <taxon>Euteleostomi</taxon>
        <taxon>Archelosauria</taxon>
        <taxon>Testudinata</taxon>
        <taxon>Testudines</taxon>
        <taxon>Cryptodira</taxon>
        <taxon>Durocryptodira</taxon>
        <taxon>Americhelydia</taxon>
        <taxon>Chelonioidea</taxon>
        <taxon>Cheloniidae</taxon>
        <taxon>Chelonia</taxon>
    </lineage>
</organism>
<proteinExistence type="predicted"/>
<keyword evidence="2" id="KW-1185">Reference proteome</keyword>
<reference evidence="2" key="1">
    <citation type="journal article" date="2013" name="Nat. Genet.">
        <title>The draft genomes of soft-shell turtle and green sea turtle yield insights into the development and evolution of the turtle-specific body plan.</title>
        <authorList>
            <person name="Wang Z."/>
            <person name="Pascual-Anaya J."/>
            <person name="Zadissa A."/>
            <person name="Li W."/>
            <person name="Niimura Y."/>
            <person name="Huang Z."/>
            <person name="Li C."/>
            <person name="White S."/>
            <person name="Xiong Z."/>
            <person name="Fang D."/>
            <person name="Wang B."/>
            <person name="Ming Y."/>
            <person name="Chen Y."/>
            <person name="Zheng Y."/>
            <person name="Kuraku S."/>
            <person name="Pignatelli M."/>
            <person name="Herrero J."/>
            <person name="Beal K."/>
            <person name="Nozawa M."/>
            <person name="Li Q."/>
            <person name="Wang J."/>
            <person name="Zhang H."/>
            <person name="Yu L."/>
            <person name="Shigenobu S."/>
            <person name="Wang J."/>
            <person name="Liu J."/>
            <person name="Flicek P."/>
            <person name="Searle S."/>
            <person name="Wang J."/>
            <person name="Kuratani S."/>
            <person name="Yin Y."/>
            <person name="Aken B."/>
            <person name="Zhang G."/>
            <person name="Irie N."/>
        </authorList>
    </citation>
    <scope>NUCLEOTIDE SEQUENCE [LARGE SCALE GENOMIC DNA]</scope>
</reference>
<dbReference type="Gene3D" id="2.40.50.90">
    <property type="match status" value="1"/>
</dbReference>
<dbReference type="InterPro" id="IPR035437">
    <property type="entry name" value="SNase_OB-fold_sf"/>
</dbReference>
<name>M7AYD5_CHEMY</name>
<accession>M7AYD5</accession>
<evidence type="ECO:0000313" key="1">
    <source>
        <dbReference type="EMBL" id="EMP30551.1"/>
    </source>
</evidence>
<gene>
    <name evidence="1" type="ORF">UY3_12322</name>
</gene>
<sequence>MVYGRTLGIRHAGKDGIRQPIGIECPRGARNLPGLVQEGEPFSEEATVFTKELVLQREVGQVPPPCPTSPCTQWPPRLALRLRLEIGGGRGPWPWLPVGR</sequence>